<feature type="non-terminal residue" evidence="2">
    <location>
        <position position="1"/>
    </location>
</feature>
<sequence length="90" mass="9915">TSLKTPTKTQDKVKGGLLLNIVVGKARVRPSSSCLPAKINLCWSGGIPSLSWILVFTLSMVSELSTSRVIVLPVRVLTKICMPPRRRRTR</sequence>
<dbReference type="OMA" id="ICIPPPK"/>
<accession>A0A151U6X1</accession>
<keyword evidence="3" id="KW-1185">Reference proteome</keyword>
<feature type="transmembrane region" description="Helical" evidence="1">
    <location>
        <begin position="50"/>
        <end position="78"/>
    </location>
</feature>
<proteinExistence type="predicted"/>
<reference evidence="2 3" key="1">
    <citation type="journal article" date="2012" name="Nat. Biotechnol.">
        <title>Draft genome sequence of pigeonpea (Cajanus cajan), an orphan legume crop of resource-poor farmers.</title>
        <authorList>
            <person name="Varshney R.K."/>
            <person name="Chen W."/>
            <person name="Li Y."/>
            <person name="Bharti A.K."/>
            <person name="Saxena R.K."/>
            <person name="Schlueter J.A."/>
            <person name="Donoghue M.T."/>
            <person name="Azam S."/>
            <person name="Fan G."/>
            <person name="Whaley A.M."/>
            <person name="Farmer A.D."/>
            <person name="Sheridan J."/>
            <person name="Iwata A."/>
            <person name="Tuteja R."/>
            <person name="Penmetsa R.V."/>
            <person name="Wu W."/>
            <person name="Upadhyaya H.D."/>
            <person name="Yang S.P."/>
            <person name="Shah T."/>
            <person name="Saxena K.B."/>
            <person name="Michael T."/>
            <person name="McCombie W.R."/>
            <person name="Yang B."/>
            <person name="Zhang G."/>
            <person name="Yang H."/>
            <person name="Wang J."/>
            <person name="Spillane C."/>
            <person name="Cook D.R."/>
            <person name="May G.D."/>
            <person name="Xu X."/>
            <person name="Jackson S.A."/>
        </authorList>
    </citation>
    <scope>NUCLEOTIDE SEQUENCE [LARGE SCALE GENOMIC DNA]</scope>
    <source>
        <strain evidence="3">cv. Asha</strain>
    </source>
</reference>
<dbReference type="AlphaFoldDB" id="A0A151U6X1"/>
<evidence type="ECO:0000313" key="3">
    <source>
        <dbReference type="Proteomes" id="UP000075243"/>
    </source>
</evidence>
<organism evidence="2 3">
    <name type="scientific">Cajanus cajan</name>
    <name type="common">Pigeon pea</name>
    <name type="synonym">Cajanus indicus</name>
    <dbReference type="NCBI Taxonomy" id="3821"/>
    <lineage>
        <taxon>Eukaryota</taxon>
        <taxon>Viridiplantae</taxon>
        <taxon>Streptophyta</taxon>
        <taxon>Embryophyta</taxon>
        <taxon>Tracheophyta</taxon>
        <taxon>Spermatophyta</taxon>
        <taxon>Magnoliopsida</taxon>
        <taxon>eudicotyledons</taxon>
        <taxon>Gunneridae</taxon>
        <taxon>Pentapetalae</taxon>
        <taxon>rosids</taxon>
        <taxon>fabids</taxon>
        <taxon>Fabales</taxon>
        <taxon>Fabaceae</taxon>
        <taxon>Papilionoideae</taxon>
        <taxon>50 kb inversion clade</taxon>
        <taxon>NPAAA clade</taxon>
        <taxon>indigoferoid/millettioid clade</taxon>
        <taxon>Phaseoleae</taxon>
        <taxon>Cajanus</taxon>
    </lineage>
</organism>
<evidence type="ECO:0000256" key="1">
    <source>
        <dbReference type="SAM" id="Phobius"/>
    </source>
</evidence>
<name>A0A151U6X1_CAJCA</name>
<evidence type="ECO:0000313" key="2">
    <source>
        <dbReference type="EMBL" id="KYP75076.1"/>
    </source>
</evidence>
<dbReference type="Proteomes" id="UP000075243">
    <property type="component" value="Chromosome 2"/>
</dbReference>
<dbReference type="EMBL" id="CM003604">
    <property type="protein sequence ID" value="KYP75076.1"/>
    <property type="molecule type" value="Genomic_DNA"/>
</dbReference>
<protein>
    <submittedName>
        <fullName evidence="2">Uncharacterized protein</fullName>
    </submittedName>
</protein>
<dbReference type="Gramene" id="C.cajan_07567.t">
    <property type="protein sequence ID" value="C.cajan_07567.t"/>
    <property type="gene ID" value="C.cajan_07567"/>
</dbReference>
<keyword evidence="1" id="KW-0472">Membrane</keyword>
<keyword evidence="1" id="KW-1133">Transmembrane helix</keyword>
<keyword evidence="1" id="KW-0812">Transmembrane</keyword>
<gene>
    <name evidence="2" type="ORF">KK1_007774</name>
</gene>